<dbReference type="EMBL" id="JACHNE010000001">
    <property type="protein sequence ID" value="MBB5798515.1"/>
    <property type="molecule type" value="Genomic_DNA"/>
</dbReference>
<evidence type="ECO:0000259" key="4">
    <source>
        <dbReference type="Pfam" id="PF00291"/>
    </source>
</evidence>
<dbReference type="AlphaFoldDB" id="A0A7W9HA71"/>
<proteinExistence type="predicted"/>
<dbReference type="Pfam" id="PF00291">
    <property type="entry name" value="PALP"/>
    <property type="match status" value="1"/>
</dbReference>
<dbReference type="InterPro" id="IPR050147">
    <property type="entry name" value="Ser/Thr_Dehydratase"/>
</dbReference>
<keyword evidence="3 5" id="KW-0456">Lyase</keyword>
<dbReference type="SUPFAM" id="SSF53686">
    <property type="entry name" value="Tryptophan synthase beta subunit-like PLP-dependent enzymes"/>
    <property type="match status" value="1"/>
</dbReference>
<accession>A0A7W9HA71</accession>
<keyword evidence="6" id="KW-1185">Reference proteome</keyword>
<comment type="caution">
    <text evidence="5">The sequence shown here is derived from an EMBL/GenBank/DDBJ whole genome shotgun (WGS) entry which is preliminary data.</text>
</comment>
<gene>
    <name evidence="5" type="ORF">HDA41_006479</name>
</gene>
<dbReference type="RefSeq" id="WP_184990219.1">
    <property type="nucleotide sequence ID" value="NZ_JACHNE010000001.1"/>
</dbReference>
<dbReference type="GO" id="GO:0004794">
    <property type="term" value="F:threonine deaminase activity"/>
    <property type="evidence" value="ECO:0007669"/>
    <property type="project" value="UniProtKB-EC"/>
</dbReference>
<evidence type="ECO:0000256" key="2">
    <source>
        <dbReference type="ARBA" id="ARBA00022898"/>
    </source>
</evidence>
<dbReference type="PANTHER" id="PTHR48078:SF17">
    <property type="entry name" value="THREONINE DEHYDRATASE"/>
    <property type="match status" value="1"/>
</dbReference>
<comment type="cofactor">
    <cofactor evidence="1">
        <name>pyridoxal 5'-phosphate</name>
        <dbReference type="ChEBI" id="CHEBI:597326"/>
    </cofactor>
</comment>
<evidence type="ECO:0000256" key="1">
    <source>
        <dbReference type="ARBA" id="ARBA00001933"/>
    </source>
</evidence>
<dbReference type="EC" id="4.3.1.19" evidence="5"/>
<dbReference type="GO" id="GO:0003941">
    <property type="term" value="F:L-serine ammonia-lyase activity"/>
    <property type="evidence" value="ECO:0007669"/>
    <property type="project" value="TreeGrafter"/>
</dbReference>
<protein>
    <submittedName>
        <fullName evidence="5">Threonine dehydratase</fullName>
        <ecNumber evidence="5">4.3.1.19</ecNumber>
    </submittedName>
</protein>
<evidence type="ECO:0000313" key="6">
    <source>
        <dbReference type="Proteomes" id="UP000590647"/>
    </source>
</evidence>
<dbReference type="GO" id="GO:0006565">
    <property type="term" value="P:L-serine catabolic process"/>
    <property type="evidence" value="ECO:0007669"/>
    <property type="project" value="TreeGrafter"/>
</dbReference>
<reference evidence="5 6" key="1">
    <citation type="submission" date="2020-08" db="EMBL/GenBank/DDBJ databases">
        <title>Sequencing the genomes of 1000 actinobacteria strains.</title>
        <authorList>
            <person name="Klenk H.-P."/>
        </authorList>
    </citation>
    <scope>NUCLEOTIDE SEQUENCE [LARGE SCALE GENOMIC DNA]</scope>
    <source>
        <strain evidence="5 6">DSM 40084</strain>
    </source>
</reference>
<dbReference type="Proteomes" id="UP000590647">
    <property type="component" value="Unassembled WGS sequence"/>
</dbReference>
<dbReference type="Gene3D" id="3.40.50.1100">
    <property type="match status" value="2"/>
</dbReference>
<feature type="domain" description="Tryptophan synthase beta chain-like PALP" evidence="4">
    <location>
        <begin position="20"/>
        <end position="305"/>
    </location>
</feature>
<dbReference type="PANTHER" id="PTHR48078">
    <property type="entry name" value="THREONINE DEHYDRATASE, MITOCHONDRIAL-RELATED"/>
    <property type="match status" value="1"/>
</dbReference>
<dbReference type="GO" id="GO:0006567">
    <property type="term" value="P:L-threonine catabolic process"/>
    <property type="evidence" value="ECO:0007669"/>
    <property type="project" value="TreeGrafter"/>
</dbReference>
<dbReference type="InterPro" id="IPR001926">
    <property type="entry name" value="TrpB-like_PALP"/>
</dbReference>
<sequence>MPEPLVDVGQIEKAAACVNPVFRDTPQFRADQLDDALGMRALLKVETVNPIRCFKGRGTDFLAQTRTRGAVLVCASAGNLGQGLAYAGREHGLPTIVFAASSVNPKKLAAMWRLGAQVHLVQGDFDSARQLAAETAERHGWTLVEDGSDPPLAEGAGTIAVELTRFHPVIDIVFVPVGNGSLACGVAAWFKAVAPSTRVVAVGATGAPATERAWRTGDIASSTAPTTTIAEGLAARVPAPRAVEAMRATVDDFVLVDDHRLLDAMRLLKRTTGLIAEPSGAAALAGALTMRSQLAGAHAAMVITGANVDQGLLPPAVAAERS</sequence>
<name>A0A7W9HA71_9ACTN</name>
<evidence type="ECO:0000256" key="3">
    <source>
        <dbReference type="ARBA" id="ARBA00023239"/>
    </source>
</evidence>
<keyword evidence="2" id="KW-0663">Pyridoxal phosphate</keyword>
<evidence type="ECO:0000313" key="5">
    <source>
        <dbReference type="EMBL" id="MBB5798515.1"/>
    </source>
</evidence>
<organism evidence="5 6">
    <name type="scientific">Streptomyces caelestis</name>
    <dbReference type="NCBI Taxonomy" id="36816"/>
    <lineage>
        <taxon>Bacteria</taxon>
        <taxon>Bacillati</taxon>
        <taxon>Actinomycetota</taxon>
        <taxon>Actinomycetes</taxon>
        <taxon>Kitasatosporales</taxon>
        <taxon>Streptomycetaceae</taxon>
        <taxon>Streptomyces</taxon>
    </lineage>
</organism>
<dbReference type="GO" id="GO:0009097">
    <property type="term" value="P:isoleucine biosynthetic process"/>
    <property type="evidence" value="ECO:0007669"/>
    <property type="project" value="TreeGrafter"/>
</dbReference>
<dbReference type="InterPro" id="IPR036052">
    <property type="entry name" value="TrpB-like_PALP_sf"/>
</dbReference>